<dbReference type="PROSITE" id="PS00086">
    <property type="entry name" value="CYTOCHROME_P450"/>
    <property type="match status" value="1"/>
</dbReference>
<comment type="caution">
    <text evidence="6">The sequence shown here is derived from an EMBL/GenBank/DDBJ whole genome shotgun (WGS) entry which is preliminary data.</text>
</comment>
<proteinExistence type="inferred from homology"/>
<evidence type="ECO:0000256" key="3">
    <source>
        <dbReference type="ARBA" id="ARBA00023002"/>
    </source>
</evidence>
<dbReference type="InterPro" id="IPR002401">
    <property type="entry name" value="Cyt_P450_E_grp-I"/>
</dbReference>
<keyword evidence="3 5" id="KW-0560">Oxidoreductase</keyword>
<keyword evidence="5" id="KW-0349">Heme</keyword>
<keyword evidence="4 5" id="KW-0408">Iron</keyword>
<comment type="similarity">
    <text evidence="1 5">Belongs to the cytochrome P450 family.</text>
</comment>
<name>A0ABR3SBV7_9PEZI</name>
<dbReference type="SUPFAM" id="SSF48264">
    <property type="entry name" value="Cytochrome P450"/>
    <property type="match status" value="1"/>
</dbReference>
<keyword evidence="5" id="KW-0503">Monooxygenase</keyword>
<evidence type="ECO:0008006" key="8">
    <source>
        <dbReference type="Google" id="ProtNLM"/>
    </source>
</evidence>
<protein>
    <recommendedName>
        <fullName evidence="8">Cytochrome P450</fullName>
    </recommendedName>
</protein>
<dbReference type="EMBL" id="JAJVDC020000327">
    <property type="protein sequence ID" value="KAL1615265.1"/>
    <property type="molecule type" value="Genomic_DNA"/>
</dbReference>
<dbReference type="InterPro" id="IPR036396">
    <property type="entry name" value="Cyt_P450_sf"/>
</dbReference>
<gene>
    <name evidence="6" type="ORF">SLS56_011889</name>
</gene>
<dbReference type="PANTHER" id="PTHR46300:SF12">
    <property type="entry name" value="P450, PUTATIVE (EUROFUNG)-RELATED"/>
    <property type="match status" value="1"/>
</dbReference>
<accession>A0ABR3SBV7</accession>
<evidence type="ECO:0000256" key="4">
    <source>
        <dbReference type="ARBA" id="ARBA00023004"/>
    </source>
</evidence>
<reference evidence="6 7" key="1">
    <citation type="submission" date="2024-02" db="EMBL/GenBank/DDBJ databases">
        <title>De novo assembly and annotation of 12 fungi associated with fruit tree decline syndrome in Ontario, Canada.</title>
        <authorList>
            <person name="Sulman M."/>
            <person name="Ellouze W."/>
            <person name="Ilyukhin E."/>
        </authorList>
    </citation>
    <scope>NUCLEOTIDE SEQUENCE [LARGE SCALE GENOMIC DNA]</scope>
    <source>
        <strain evidence="6 7">M1-105</strain>
    </source>
</reference>
<evidence type="ECO:0000313" key="7">
    <source>
        <dbReference type="Proteomes" id="UP001521116"/>
    </source>
</evidence>
<dbReference type="InterPro" id="IPR001128">
    <property type="entry name" value="Cyt_P450"/>
</dbReference>
<evidence type="ECO:0000256" key="2">
    <source>
        <dbReference type="ARBA" id="ARBA00022723"/>
    </source>
</evidence>
<dbReference type="Proteomes" id="UP001521116">
    <property type="component" value="Unassembled WGS sequence"/>
</dbReference>
<dbReference type="InterPro" id="IPR050364">
    <property type="entry name" value="Cytochrome_P450_fung"/>
</dbReference>
<dbReference type="Pfam" id="PF00067">
    <property type="entry name" value="p450"/>
    <property type="match status" value="1"/>
</dbReference>
<evidence type="ECO:0000256" key="1">
    <source>
        <dbReference type="ARBA" id="ARBA00010617"/>
    </source>
</evidence>
<organism evidence="6 7">
    <name type="scientific">Neofusicoccum ribis</name>
    <dbReference type="NCBI Taxonomy" id="45134"/>
    <lineage>
        <taxon>Eukaryota</taxon>
        <taxon>Fungi</taxon>
        <taxon>Dikarya</taxon>
        <taxon>Ascomycota</taxon>
        <taxon>Pezizomycotina</taxon>
        <taxon>Dothideomycetes</taxon>
        <taxon>Dothideomycetes incertae sedis</taxon>
        <taxon>Botryosphaeriales</taxon>
        <taxon>Botryosphaeriaceae</taxon>
        <taxon>Neofusicoccum</taxon>
    </lineage>
</organism>
<dbReference type="CDD" id="cd11065">
    <property type="entry name" value="CYP64-like"/>
    <property type="match status" value="1"/>
</dbReference>
<sequence length="492" mass="55888">MASSSPALTVLVLAASLLLFLAMSRLRYTRKYKLPPQVPGWPIVGNSLDVPYPAGMWAVEAAQRFTCRLGGKTQVFLNSSRVVVDLLEKRSAKYSSRPWCPMAQDIMSGGCRMLLMPHSARWRTQRKIMHAILNGRSAESNFVPYQNLEAKQLLHDYLESPGKFYLANQRFANSVILSVVFGRRARLDDPELQELFGSVEGLAEILFDPLKGICDSMPWLARLPECLQWWRQYFQKTVGTYRRESNRFLKKMEDGTARPCFAVDLMQGALKEDFDMGETERLFVFATLLEAGSDTSRNPEWTRKARVLLDEVCGSSADRLPSLEDRPKLPYIMAVVKEGLRWRPFSQIGQPHMLEQDDEYEGYRFPAGTLFTCNAYAIALSENECPDAMRFLPERFMNDDLDSPLKGHWTFGAGRRVCVGYNVGTNNLWIAAASLLYCFDFEQDPEHPIDTLNTNWEVHREAPFAVKIKVRSQAHAALIEQEAAQALAAPYD</sequence>
<dbReference type="PRINTS" id="PR00463">
    <property type="entry name" value="EP450I"/>
</dbReference>
<evidence type="ECO:0000256" key="5">
    <source>
        <dbReference type="RuleBase" id="RU000461"/>
    </source>
</evidence>
<keyword evidence="7" id="KW-1185">Reference proteome</keyword>
<dbReference type="Gene3D" id="1.10.630.10">
    <property type="entry name" value="Cytochrome P450"/>
    <property type="match status" value="1"/>
</dbReference>
<dbReference type="PANTHER" id="PTHR46300">
    <property type="entry name" value="P450, PUTATIVE (EUROFUNG)-RELATED-RELATED"/>
    <property type="match status" value="1"/>
</dbReference>
<keyword evidence="2 5" id="KW-0479">Metal-binding</keyword>
<dbReference type="InterPro" id="IPR017972">
    <property type="entry name" value="Cyt_P450_CS"/>
</dbReference>
<evidence type="ECO:0000313" key="6">
    <source>
        <dbReference type="EMBL" id="KAL1615265.1"/>
    </source>
</evidence>